<feature type="compositionally biased region" description="Basic and acidic residues" evidence="1">
    <location>
        <begin position="582"/>
        <end position="591"/>
    </location>
</feature>
<feature type="compositionally biased region" description="Polar residues" evidence="1">
    <location>
        <begin position="564"/>
        <end position="580"/>
    </location>
</feature>
<keyword evidence="2" id="KW-1185">Reference proteome</keyword>
<sequence length="646" mass="70541">MQGENPVDVDDVHSMSCGKRTLLQSEVISFFAPVADKLRLKDGIFVPKPRRDIVEETKLRTKTITVRMNSPARLERTNTSVTPTDKLITNHCELANGLSVSDTSALMDGTKNCSSTCSPVSSNGSMPHTKLDNDAGLESWNVKRQSIPCGVSKTPNRKSLFTKLIRRLSTPRIKTSKGKGSFVSVKTDGSQSQSDSASNGLSPQKSRKWFARPMWKSTKNPASQSSIDSQSSLVNVNPDFQIQDSPSAVDNLSQRFDLVIQDFRSVPVPRKRIILPNSMKSAIQKPRNSSNNVSTQDTSAESNVFASVQSKFHNGNTHTKVEASTNSNPSLNTCCRSYESKNDTDNFLNAVCSSPQTTNILRCNSIRSAGSKMHSCEKDNEVHALHQSDTLISQSYAKTSQCTPSNYPVSPLTAYTPSYLNVSLAAFGYTGYGSTSKSAYNLIHTGKCQAADKNDSGGIKLESVNSITSNSNLKLSKENDLDCSLHTEEKEYESPVELNDSRISCSQTESGYDDAPVDSVEGGVKLRRKRTTSCNASGDDKQHWNRSSLIMLAVAHASPRSRVVTPSTVTNKPFFSSLSDGNHMDEEKAEIVDNQNDSPPQCQTETADRSPKNIPDCPSSTTEYPKDNLSQSGSSPCLRKISINPK</sequence>
<feature type="compositionally biased region" description="Polar residues" evidence="1">
    <location>
        <begin position="187"/>
        <end position="204"/>
    </location>
</feature>
<feature type="compositionally biased region" description="Polar residues" evidence="1">
    <location>
        <begin position="618"/>
        <end position="635"/>
    </location>
</feature>
<reference evidence="2" key="1">
    <citation type="submission" date="2022-06" db="EMBL/GenBank/DDBJ databases">
        <authorList>
            <person name="Berger JAMES D."/>
            <person name="Berger JAMES D."/>
        </authorList>
    </citation>
    <scope>NUCLEOTIDE SEQUENCE [LARGE SCALE GENOMIC DNA]</scope>
</reference>
<feature type="region of interest" description="Disordered" evidence="1">
    <location>
        <begin position="507"/>
        <end position="541"/>
    </location>
</feature>
<name>A0AA85JYI2_TRIRE</name>
<dbReference type="WBParaSite" id="TREG1_48440.1">
    <property type="protein sequence ID" value="TREG1_48440.1"/>
    <property type="gene ID" value="TREG1_48440"/>
</dbReference>
<dbReference type="Proteomes" id="UP000050795">
    <property type="component" value="Unassembled WGS sequence"/>
</dbReference>
<evidence type="ECO:0000313" key="2">
    <source>
        <dbReference type="Proteomes" id="UP000050795"/>
    </source>
</evidence>
<evidence type="ECO:0000256" key="1">
    <source>
        <dbReference type="SAM" id="MobiDB-lite"/>
    </source>
</evidence>
<feature type="compositionally biased region" description="Polar residues" evidence="1">
    <location>
        <begin position="593"/>
        <end position="605"/>
    </location>
</feature>
<evidence type="ECO:0000313" key="3">
    <source>
        <dbReference type="WBParaSite" id="TREG1_48440.1"/>
    </source>
</evidence>
<accession>A0AA85JYI2</accession>
<reference evidence="3" key="2">
    <citation type="submission" date="2023-11" db="UniProtKB">
        <authorList>
            <consortium name="WormBaseParasite"/>
        </authorList>
    </citation>
    <scope>IDENTIFICATION</scope>
</reference>
<feature type="region of interest" description="Disordered" evidence="1">
    <location>
        <begin position="173"/>
        <end position="207"/>
    </location>
</feature>
<feature type="region of interest" description="Disordered" evidence="1">
    <location>
        <begin position="557"/>
        <end position="646"/>
    </location>
</feature>
<protein>
    <submittedName>
        <fullName evidence="3">Uncharacterized protein</fullName>
    </submittedName>
</protein>
<proteinExistence type="predicted"/>
<dbReference type="AlphaFoldDB" id="A0AA85JYI2"/>
<organism evidence="2 3">
    <name type="scientific">Trichobilharzia regenti</name>
    <name type="common">Nasal bird schistosome</name>
    <dbReference type="NCBI Taxonomy" id="157069"/>
    <lineage>
        <taxon>Eukaryota</taxon>
        <taxon>Metazoa</taxon>
        <taxon>Spiralia</taxon>
        <taxon>Lophotrochozoa</taxon>
        <taxon>Platyhelminthes</taxon>
        <taxon>Trematoda</taxon>
        <taxon>Digenea</taxon>
        <taxon>Strigeidida</taxon>
        <taxon>Schistosomatoidea</taxon>
        <taxon>Schistosomatidae</taxon>
        <taxon>Trichobilharzia</taxon>
    </lineage>
</organism>